<evidence type="ECO:0000256" key="1">
    <source>
        <dbReference type="ARBA" id="ARBA00001947"/>
    </source>
</evidence>
<comment type="caution">
    <text evidence="6">The sequence shown here is derived from an EMBL/GenBank/DDBJ whole genome shotgun (WGS) entry which is preliminary data.</text>
</comment>
<protein>
    <recommendedName>
        <fullName evidence="5">Succinylglutamate desuccinylase/Aspartoacylase catalytic domain-containing protein</fullName>
    </recommendedName>
</protein>
<dbReference type="CDD" id="cd06255">
    <property type="entry name" value="M14_ASTE_ASPA-like"/>
    <property type="match status" value="1"/>
</dbReference>
<dbReference type="InterPro" id="IPR053138">
    <property type="entry name" value="N-alpha-Ac-DABA_deacetylase"/>
</dbReference>
<dbReference type="Proteomes" id="UP001196870">
    <property type="component" value="Unassembled WGS sequence"/>
</dbReference>
<organism evidence="6 7">
    <name type="scientific">Plastoroseomonas hellenica</name>
    <dbReference type="NCBI Taxonomy" id="2687306"/>
    <lineage>
        <taxon>Bacteria</taxon>
        <taxon>Pseudomonadati</taxon>
        <taxon>Pseudomonadota</taxon>
        <taxon>Alphaproteobacteria</taxon>
        <taxon>Acetobacterales</taxon>
        <taxon>Acetobacteraceae</taxon>
        <taxon>Plastoroseomonas</taxon>
    </lineage>
</organism>
<keyword evidence="7" id="KW-1185">Reference proteome</keyword>
<name>A0ABS5F3N7_9PROT</name>
<dbReference type="Gene3D" id="3.40.630.10">
    <property type="entry name" value="Zn peptidases"/>
    <property type="match status" value="1"/>
</dbReference>
<dbReference type="RefSeq" id="WP_211854954.1">
    <property type="nucleotide sequence ID" value="NZ_JAAGBB010000031.1"/>
</dbReference>
<comment type="cofactor">
    <cofactor evidence="1">
        <name>Zn(2+)</name>
        <dbReference type="ChEBI" id="CHEBI:29105"/>
    </cofactor>
</comment>
<keyword evidence="2" id="KW-0479">Metal-binding</keyword>
<evidence type="ECO:0000256" key="4">
    <source>
        <dbReference type="ARBA" id="ARBA00022833"/>
    </source>
</evidence>
<keyword evidence="4" id="KW-0862">Zinc</keyword>
<dbReference type="PIRSF" id="PIRSF039012">
    <property type="entry name" value="ASP"/>
    <property type="match status" value="1"/>
</dbReference>
<proteinExistence type="predicted"/>
<dbReference type="InterPro" id="IPR043795">
    <property type="entry name" value="N-alpha-Ac-DABA-like"/>
</dbReference>
<reference evidence="7" key="1">
    <citation type="journal article" date="2021" name="Syst. Appl. Microbiol.">
        <title>Roseomonas hellenica sp. nov., isolated from roots of wild-growing Alkanna tinctoria.</title>
        <authorList>
            <person name="Rat A."/>
            <person name="Naranjo H.D."/>
            <person name="Lebbe L."/>
            <person name="Cnockaert M."/>
            <person name="Krigas N."/>
            <person name="Grigoriadou K."/>
            <person name="Maloupa E."/>
            <person name="Willems A."/>
        </authorList>
    </citation>
    <scope>NUCLEOTIDE SEQUENCE [LARGE SCALE GENOMIC DNA]</scope>
    <source>
        <strain evidence="7">LMG 31523</strain>
    </source>
</reference>
<dbReference type="InterPro" id="IPR055438">
    <property type="entry name" value="AstE_AspA_cat"/>
</dbReference>
<feature type="domain" description="Succinylglutamate desuccinylase/Aspartoacylase catalytic" evidence="5">
    <location>
        <begin position="45"/>
        <end position="238"/>
    </location>
</feature>
<dbReference type="SUPFAM" id="SSF53187">
    <property type="entry name" value="Zn-dependent exopeptidases"/>
    <property type="match status" value="1"/>
</dbReference>
<evidence type="ECO:0000256" key="2">
    <source>
        <dbReference type="ARBA" id="ARBA00022723"/>
    </source>
</evidence>
<dbReference type="PANTHER" id="PTHR37326">
    <property type="entry name" value="BLL3975 PROTEIN"/>
    <property type="match status" value="1"/>
</dbReference>
<dbReference type="Pfam" id="PF24827">
    <property type="entry name" value="AstE_AspA_cat"/>
    <property type="match status" value="1"/>
</dbReference>
<evidence type="ECO:0000259" key="5">
    <source>
        <dbReference type="Pfam" id="PF24827"/>
    </source>
</evidence>
<accession>A0ABS5F3N7</accession>
<sequence length="338" mass="35928">MKDFDAAFAEASPGTRFRARIPFGQTASGLPLGIPIVGLRGRQDGPCLWINGQVHGDEINGILAAFDFINGLDPAALRGSVVLSTTANPLALDARTKKTTLDDEDLDQAFPGRADGFATERMAAALFRPIAAHADVTVNMHSHGTRYDSAPYAVYKLHPKAVVAEAALLRLTAHFHPMATCRMSVMPGQGELPGNIAGALDYQLLEHGRAAFMIELGGGGRAEPAFIDQAVRGFRSLAADLGLLPNAPVDLAATLRRVTARGHVTADRGGFARQAAAIGTVAAAGTPLLRLCDAYGEALPPICLPRDVFILGLRRDPVVHTGDRLAYVAREWDEVRIS</sequence>
<evidence type="ECO:0000256" key="3">
    <source>
        <dbReference type="ARBA" id="ARBA00022801"/>
    </source>
</evidence>
<dbReference type="PANTHER" id="PTHR37326:SF1">
    <property type="entry name" value="BLL3975 PROTEIN"/>
    <property type="match status" value="1"/>
</dbReference>
<evidence type="ECO:0000313" key="6">
    <source>
        <dbReference type="EMBL" id="MBR0667174.1"/>
    </source>
</evidence>
<evidence type="ECO:0000313" key="7">
    <source>
        <dbReference type="Proteomes" id="UP001196870"/>
    </source>
</evidence>
<gene>
    <name evidence="6" type="ORF">GXW71_22635</name>
</gene>
<keyword evidence="3" id="KW-0378">Hydrolase</keyword>
<dbReference type="EMBL" id="JAAGBB010000031">
    <property type="protein sequence ID" value="MBR0667174.1"/>
    <property type="molecule type" value="Genomic_DNA"/>
</dbReference>